<dbReference type="InterPro" id="IPR036770">
    <property type="entry name" value="Ankyrin_rpt-contain_sf"/>
</dbReference>
<dbReference type="PANTHER" id="PTHR24123:SF140">
    <property type="entry name" value="ANKYRIN REPEAT AND SOCS BOX CONTAINING 15"/>
    <property type="match status" value="1"/>
</dbReference>
<feature type="repeat" description="ANK" evidence="3">
    <location>
        <begin position="382"/>
        <end position="414"/>
    </location>
</feature>
<keyword evidence="2 3" id="KW-0040">ANK repeat</keyword>
<evidence type="ECO:0000313" key="5">
    <source>
        <dbReference type="EnsemblMetazoa" id="XP_030849537"/>
    </source>
</evidence>
<feature type="repeat" description="ANK" evidence="3">
    <location>
        <begin position="448"/>
        <end position="480"/>
    </location>
</feature>
<dbReference type="SUPFAM" id="SSF48403">
    <property type="entry name" value="Ankyrin repeat"/>
    <property type="match status" value="2"/>
</dbReference>
<dbReference type="Gene3D" id="1.25.40.20">
    <property type="entry name" value="Ankyrin repeat-containing domain"/>
    <property type="match status" value="3"/>
</dbReference>
<dbReference type="Gene3D" id="2.60.220.30">
    <property type="match status" value="2"/>
</dbReference>
<feature type="repeat" description="ANK" evidence="3">
    <location>
        <begin position="415"/>
        <end position="447"/>
    </location>
</feature>
<dbReference type="Proteomes" id="UP000007110">
    <property type="component" value="Unassembled WGS sequence"/>
</dbReference>
<dbReference type="InterPro" id="IPR051165">
    <property type="entry name" value="Multifunctional_ANK_Repeat"/>
</dbReference>
<feature type="repeat" description="ANK" evidence="3">
    <location>
        <begin position="44"/>
        <end position="76"/>
    </location>
</feature>
<dbReference type="KEGG" id="spu:115918218"/>
<keyword evidence="1" id="KW-0677">Repeat</keyword>
<evidence type="ECO:0000256" key="1">
    <source>
        <dbReference type="ARBA" id="ARBA00022737"/>
    </source>
</evidence>
<keyword evidence="6" id="KW-1185">Reference proteome</keyword>
<evidence type="ECO:0000313" key="6">
    <source>
        <dbReference type="Proteomes" id="UP000007110"/>
    </source>
</evidence>
<dbReference type="GeneID" id="115918218"/>
<name>A0A7M7T2R6_STRPU</name>
<dbReference type="PANTHER" id="PTHR24123">
    <property type="entry name" value="ANKYRIN REPEAT-CONTAINING"/>
    <property type="match status" value="1"/>
</dbReference>
<organism evidence="5 6">
    <name type="scientific">Strongylocentrotus purpuratus</name>
    <name type="common">Purple sea urchin</name>
    <dbReference type="NCBI Taxonomy" id="7668"/>
    <lineage>
        <taxon>Eukaryota</taxon>
        <taxon>Metazoa</taxon>
        <taxon>Echinodermata</taxon>
        <taxon>Eleutherozoa</taxon>
        <taxon>Echinozoa</taxon>
        <taxon>Echinoidea</taxon>
        <taxon>Euechinoidea</taxon>
        <taxon>Echinacea</taxon>
        <taxon>Camarodonta</taxon>
        <taxon>Echinidea</taxon>
        <taxon>Strongylocentrotidae</taxon>
        <taxon>Strongylocentrotus</taxon>
    </lineage>
</organism>
<dbReference type="InterPro" id="IPR000906">
    <property type="entry name" value="ZU5_dom"/>
</dbReference>
<dbReference type="SMART" id="SM00248">
    <property type="entry name" value="ANK"/>
    <property type="match status" value="6"/>
</dbReference>
<dbReference type="InterPro" id="IPR002110">
    <property type="entry name" value="Ankyrin_rpt"/>
</dbReference>
<feature type="domain" description="ZU5" evidence="4">
    <location>
        <begin position="189"/>
        <end position="258"/>
    </location>
</feature>
<reference evidence="6" key="1">
    <citation type="submission" date="2015-02" db="EMBL/GenBank/DDBJ databases">
        <title>Genome sequencing for Strongylocentrotus purpuratus.</title>
        <authorList>
            <person name="Murali S."/>
            <person name="Liu Y."/>
            <person name="Vee V."/>
            <person name="English A."/>
            <person name="Wang M."/>
            <person name="Skinner E."/>
            <person name="Han Y."/>
            <person name="Muzny D.M."/>
            <person name="Worley K.C."/>
            <person name="Gibbs R.A."/>
        </authorList>
    </citation>
    <scope>NUCLEOTIDE SEQUENCE</scope>
</reference>
<dbReference type="AlphaFoldDB" id="A0A7M7T2R6"/>
<evidence type="ECO:0000256" key="3">
    <source>
        <dbReference type="PROSITE-ProRule" id="PRU00023"/>
    </source>
</evidence>
<reference evidence="5" key="2">
    <citation type="submission" date="2021-01" db="UniProtKB">
        <authorList>
            <consortium name="EnsemblMetazoa"/>
        </authorList>
    </citation>
    <scope>IDENTIFICATION</scope>
</reference>
<protein>
    <recommendedName>
        <fullName evidence="4">ZU5 domain-containing protein</fullName>
    </recommendedName>
</protein>
<dbReference type="RefSeq" id="XP_030849537.1">
    <property type="nucleotide sequence ID" value="XM_030993677.1"/>
</dbReference>
<dbReference type="PRINTS" id="PR01415">
    <property type="entry name" value="ANKYRIN"/>
</dbReference>
<proteinExistence type="predicted"/>
<accession>A0A7M7T2R6</accession>
<dbReference type="PROSITE" id="PS50088">
    <property type="entry name" value="ANK_REPEAT"/>
    <property type="match status" value="4"/>
</dbReference>
<dbReference type="Pfam" id="PF00791">
    <property type="entry name" value="ZU5"/>
    <property type="match status" value="2"/>
</dbReference>
<dbReference type="OrthoDB" id="10254927at2759"/>
<dbReference type="Pfam" id="PF12796">
    <property type="entry name" value="Ank_2"/>
    <property type="match status" value="1"/>
</dbReference>
<dbReference type="PROSITE" id="PS50297">
    <property type="entry name" value="ANK_REP_REGION"/>
    <property type="match status" value="4"/>
</dbReference>
<dbReference type="InParanoid" id="A0A7M7T2R6"/>
<evidence type="ECO:0000259" key="4">
    <source>
        <dbReference type="Pfam" id="PF00791"/>
    </source>
</evidence>
<feature type="domain" description="ZU5" evidence="4">
    <location>
        <begin position="593"/>
        <end position="662"/>
    </location>
</feature>
<dbReference type="Pfam" id="PF00023">
    <property type="entry name" value="Ank"/>
    <property type="match status" value="2"/>
</dbReference>
<sequence>MAGGAQFDVGDIHGQTPLHLSLVLGYGSIADLFQDRFNSMLDQDDLTDIHFAIQEGHTSTIEKLISEGADLNIQSPDGHMCLHEAIKLCNKSETVVAQTDTLRKISDDYYRGELSPEKALVFYLLENGAKLDVRDERGNLPIQYAKDEVVKQMILSRLPSLEEITSHRNEPSTPAIVSVEVKSNTSQEIELEDHGVSMFIPPEAVNQSDRCKITFSLLRDLPSVDLQDDESVACYGIRCDPPNMIFHQPVRIRIPHSTLTINPDQVKPYIVSHVWDSVDDLPRTSRMSSSSSPDEPPYCRVYTRHLELYIGHCAEWWVLIPLEQQVIRHQLMCTPYIPDTIERGKEIEVHLHIHANLPGMDAENVIEYLINHGANVEKATPDGQTPLHLAASLGHLKTTKCVLSNGANMDKEDKDGHSALYSAVMNGHLDIVRYFISQGATVNQLDQDDLTDIHFAIQEGHTSTIEKLISEGADLNIQSPDGHMCLHEAIKLCNKSETVVAQTDTLRKISDDYYRGELSPEKALVFYLLENGAKLDVRDERGNLPIQYAKDEVVKQMILSRLPSLEEITSHRNEPSTPAIVSVEVKSNTSQEIELEDHGVSMFIPPEAVNQSDRCKITFSLLRDLPSVDLQDDESVACYGIRCDPPNMIFHQPVRIRIPHSTLTINPDQVKPYIVSHVWDSVDDLPRTSRMSSSSSPDEPPYCRVYTRHLELYIGHCAEWWVLIPLEQQVIRHQLMCTPYIPDTIERGKEIEVHLHIHANLPGMDAEVQEAEKKQSYRKVHPSVPISIATKSGDVQVTCCRQDEFEQSKSGQQAISQKDIQSKLKHSFLLPVTSRKENTDFPVIITITQAGKVGVSLSVAFLIRYSDELKYEPSLEPASFDRYRCPHHC</sequence>
<dbReference type="EnsemblMetazoa" id="XM_030993677">
    <property type="protein sequence ID" value="XP_030849537"/>
    <property type="gene ID" value="LOC115918218"/>
</dbReference>
<evidence type="ECO:0000256" key="2">
    <source>
        <dbReference type="ARBA" id="ARBA00023043"/>
    </source>
</evidence>